<proteinExistence type="predicted"/>
<evidence type="ECO:0000256" key="4">
    <source>
        <dbReference type="ARBA" id="ARBA00022692"/>
    </source>
</evidence>
<feature type="compositionally biased region" description="Pro residues" evidence="11">
    <location>
        <begin position="387"/>
        <end position="397"/>
    </location>
</feature>
<keyword evidence="7" id="KW-0862">Zinc</keyword>
<dbReference type="GO" id="GO:0046872">
    <property type="term" value="F:metal ion binding"/>
    <property type="evidence" value="ECO:0007669"/>
    <property type="project" value="UniProtKB-KW"/>
</dbReference>
<evidence type="ECO:0000313" key="14">
    <source>
        <dbReference type="EMBL" id="RVT95971.1"/>
    </source>
</evidence>
<dbReference type="InterPro" id="IPR050083">
    <property type="entry name" value="HtpX_protease"/>
</dbReference>
<evidence type="ECO:0000259" key="13">
    <source>
        <dbReference type="Pfam" id="PF01435"/>
    </source>
</evidence>
<feature type="transmembrane region" description="Helical" evidence="12">
    <location>
        <begin position="20"/>
        <end position="40"/>
    </location>
</feature>
<dbReference type="GO" id="GO:0004222">
    <property type="term" value="F:metalloendopeptidase activity"/>
    <property type="evidence" value="ECO:0007669"/>
    <property type="project" value="InterPro"/>
</dbReference>
<evidence type="ECO:0000313" key="15">
    <source>
        <dbReference type="Proteomes" id="UP000282957"/>
    </source>
</evidence>
<keyword evidence="2" id="KW-1003">Cell membrane</keyword>
<evidence type="ECO:0000256" key="9">
    <source>
        <dbReference type="ARBA" id="ARBA00023049"/>
    </source>
</evidence>
<dbReference type="PANTHER" id="PTHR43221">
    <property type="entry name" value="PROTEASE HTPX"/>
    <property type="match status" value="1"/>
</dbReference>
<evidence type="ECO:0000256" key="1">
    <source>
        <dbReference type="ARBA" id="ARBA00001947"/>
    </source>
</evidence>
<keyword evidence="4 12" id="KW-0812">Transmembrane</keyword>
<dbReference type="PANTHER" id="PTHR43221:SF2">
    <property type="entry name" value="PROTEASE HTPX HOMOLOG"/>
    <property type="match status" value="1"/>
</dbReference>
<organism evidence="14 15">
    <name type="scientific">Rhodovarius crocodyli</name>
    <dbReference type="NCBI Taxonomy" id="1979269"/>
    <lineage>
        <taxon>Bacteria</taxon>
        <taxon>Pseudomonadati</taxon>
        <taxon>Pseudomonadota</taxon>
        <taxon>Alphaproteobacteria</taxon>
        <taxon>Acetobacterales</taxon>
        <taxon>Roseomonadaceae</taxon>
        <taxon>Rhodovarius</taxon>
    </lineage>
</organism>
<evidence type="ECO:0000256" key="2">
    <source>
        <dbReference type="ARBA" id="ARBA00022475"/>
    </source>
</evidence>
<name>A0A437ME91_9PROT</name>
<comment type="caution">
    <text evidence="14">The sequence shown here is derived from an EMBL/GenBank/DDBJ whole genome shotgun (WGS) entry which is preliminary data.</text>
</comment>
<dbReference type="Proteomes" id="UP000282957">
    <property type="component" value="Unassembled WGS sequence"/>
</dbReference>
<keyword evidence="9" id="KW-0482">Metalloprotease</keyword>
<dbReference type="Pfam" id="PF01435">
    <property type="entry name" value="Peptidase_M48"/>
    <property type="match status" value="1"/>
</dbReference>
<evidence type="ECO:0000256" key="8">
    <source>
        <dbReference type="ARBA" id="ARBA00022989"/>
    </source>
</evidence>
<protein>
    <submittedName>
        <fullName evidence="14">Peptidase M48 Ste24p</fullName>
    </submittedName>
</protein>
<feature type="transmembrane region" description="Helical" evidence="12">
    <location>
        <begin position="237"/>
        <end position="258"/>
    </location>
</feature>
<dbReference type="OrthoDB" id="15218at2"/>
<feature type="transmembrane region" description="Helical" evidence="12">
    <location>
        <begin position="60"/>
        <end position="79"/>
    </location>
</feature>
<feature type="transmembrane region" description="Helical" evidence="12">
    <location>
        <begin position="174"/>
        <end position="193"/>
    </location>
</feature>
<evidence type="ECO:0000256" key="3">
    <source>
        <dbReference type="ARBA" id="ARBA00022670"/>
    </source>
</evidence>
<comment type="cofactor">
    <cofactor evidence="1">
        <name>Zn(2+)</name>
        <dbReference type="ChEBI" id="CHEBI:29105"/>
    </cofactor>
</comment>
<dbReference type="AlphaFoldDB" id="A0A437ME91"/>
<evidence type="ECO:0000256" key="12">
    <source>
        <dbReference type="SAM" id="Phobius"/>
    </source>
</evidence>
<gene>
    <name evidence="14" type="ORF">EOD42_12615</name>
</gene>
<keyword evidence="3" id="KW-0645">Protease</keyword>
<reference evidence="14 15" key="1">
    <citation type="submission" date="2019-01" db="EMBL/GenBank/DDBJ databases">
        <authorList>
            <person name="Chen W.-M."/>
        </authorList>
    </citation>
    <scope>NUCLEOTIDE SEQUENCE [LARGE SCALE GENOMIC DNA]</scope>
    <source>
        <strain evidence="14 15">CCP-6</strain>
    </source>
</reference>
<feature type="domain" description="Peptidase M48" evidence="13">
    <location>
        <begin position="115"/>
        <end position="335"/>
    </location>
</feature>
<keyword evidence="15" id="KW-1185">Reference proteome</keyword>
<dbReference type="GO" id="GO:0006508">
    <property type="term" value="P:proteolysis"/>
    <property type="evidence" value="ECO:0007669"/>
    <property type="project" value="UniProtKB-KW"/>
</dbReference>
<keyword evidence="10 12" id="KW-0472">Membrane</keyword>
<evidence type="ECO:0000256" key="11">
    <source>
        <dbReference type="SAM" id="MobiDB-lite"/>
    </source>
</evidence>
<dbReference type="InterPro" id="IPR001915">
    <property type="entry name" value="Peptidase_M48"/>
</dbReference>
<feature type="compositionally biased region" description="Pro residues" evidence="11">
    <location>
        <begin position="405"/>
        <end position="425"/>
    </location>
</feature>
<keyword evidence="5" id="KW-0479">Metal-binding</keyword>
<accession>A0A437ME91</accession>
<keyword evidence="6" id="KW-0378">Hydrolase</keyword>
<dbReference type="Gene3D" id="3.30.2010.10">
    <property type="entry name" value="Metalloproteases ('zincins'), catalytic domain"/>
    <property type="match status" value="1"/>
</dbReference>
<dbReference type="EMBL" id="SACL01000004">
    <property type="protein sequence ID" value="RVT95971.1"/>
    <property type="molecule type" value="Genomic_DNA"/>
</dbReference>
<feature type="region of interest" description="Disordered" evidence="11">
    <location>
        <begin position="340"/>
        <end position="445"/>
    </location>
</feature>
<dbReference type="RefSeq" id="WP_127787904.1">
    <property type="nucleotide sequence ID" value="NZ_SACL01000004.1"/>
</dbReference>
<feature type="region of interest" description="Disordered" evidence="11">
    <location>
        <begin position="201"/>
        <end position="232"/>
    </location>
</feature>
<evidence type="ECO:0000256" key="5">
    <source>
        <dbReference type="ARBA" id="ARBA00022723"/>
    </source>
</evidence>
<evidence type="ECO:0000256" key="7">
    <source>
        <dbReference type="ARBA" id="ARBA00022833"/>
    </source>
</evidence>
<sequence>MFGTIGLSTHVWNNNWKTILLLAGFPVLLVVLSFGLSMIMSYDAGGVALAFRVAWKKLPYYVAFSVIVSAIWFAIAWALNQRIIDWVSGAREATLEAEPRLWHLMDTLCIARGEPMPRLGIIESQAMNAFASGLKRKKGNITVTRGLIDGLDDRELTAVLAHELTHIRNGDARLAVIAAVFTGIITLGFDVIWRNFSGVTPSSTGDSGGGSWDWGRGRSSGSSRSSNRSSNSNNSGAIIIVIIGIVIVVIAGTLSVMLRLALSRNREILADAGAVQITGDPDAMISALRKIDGHAAMPGLPSQVQAMLLENAAGTKGASFWPTHPPIEERVGVLVKVAGGRDPGTYVPPVTQTTEPDPDATRTEKPRRGPWGASGATIPGAILTGEPLPPGGIPGLPPVLGGGQPQPPAAKPAPAPEPPPAPAPPARSGYADEIASMRARKNQPE</sequence>
<keyword evidence="8 12" id="KW-1133">Transmembrane helix</keyword>
<feature type="compositionally biased region" description="Low complexity" evidence="11">
    <location>
        <begin position="213"/>
        <end position="232"/>
    </location>
</feature>
<evidence type="ECO:0000256" key="10">
    <source>
        <dbReference type="ARBA" id="ARBA00023136"/>
    </source>
</evidence>
<evidence type="ECO:0000256" key="6">
    <source>
        <dbReference type="ARBA" id="ARBA00022801"/>
    </source>
</evidence>